<dbReference type="GO" id="GO:0004714">
    <property type="term" value="F:transmembrane receptor protein tyrosine kinase activity"/>
    <property type="evidence" value="ECO:0007669"/>
    <property type="project" value="UniProtKB-EC"/>
</dbReference>
<dbReference type="GO" id="GO:0005886">
    <property type="term" value="C:plasma membrane"/>
    <property type="evidence" value="ECO:0007669"/>
    <property type="project" value="TreeGrafter"/>
</dbReference>
<evidence type="ECO:0000256" key="8">
    <source>
        <dbReference type="ARBA" id="ARBA00022723"/>
    </source>
</evidence>
<dbReference type="Gene3D" id="2.10.220.10">
    <property type="entry name" value="Hormone Receptor, Insulin-like Growth Factor Receptor 1, Chain A, domain 2"/>
    <property type="match status" value="1"/>
</dbReference>
<keyword evidence="10" id="KW-0677">Repeat</keyword>
<dbReference type="InterPro" id="IPR013783">
    <property type="entry name" value="Ig-like_fold"/>
</dbReference>
<dbReference type="EMBL" id="KX087105">
    <property type="protein sequence ID" value="ANZ55076.1"/>
    <property type="molecule type" value="mRNA"/>
</dbReference>
<dbReference type="CDD" id="cd00063">
    <property type="entry name" value="FN3"/>
    <property type="match status" value="2"/>
</dbReference>
<dbReference type="Gene3D" id="1.10.510.10">
    <property type="entry name" value="Transferase(Phosphotransferase) domain 1"/>
    <property type="match status" value="1"/>
</dbReference>
<keyword evidence="16" id="KW-0829">Tyrosine-protein kinase</keyword>
<evidence type="ECO:0000256" key="4">
    <source>
        <dbReference type="ARBA" id="ARBA00022553"/>
    </source>
</evidence>
<evidence type="ECO:0000256" key="10">
    <source>
        <dbReference type="ARBA" id="ARBA00022737"/>
    </source>
</evidence>
<dbReference type="InterPro" id="IPR020635">
    <property type="entry name" value="Tyr_kinase_cat_dom"/>
</dbReference>
<dbReference type="EC" id="2.7.10.1" evidence="3"/>
<comment type="cofactor">
    <cofactor evidence="1">
        <name>Mn(2+)</name>
        <dbReference type="ChEBI" id="CHEBI:29035"/>
    </cofactor>
</comment>
<feature type="chain" id="PRO_5033536406" description="receptor protein-tyrosine kinase" evidence="22">
    <location>
        <begin position="23"/>
        <end position="1279"/>
    </location>
</feature>
<dbReference type="PROSITE" id="PS50853">
    <property type="entry name" value="FN3"/>
    <property type="match status" value="1"/>
</dbReference>
<dbReference type="Gene3D" id="2.60.40.10">
    <property type="entry name" value="Immunoglobulins"/>
    <property type="match status" value="3"/>
</dbReference>
<feature type="domain" description="Fibronectin type-III" evidence="24">
    <location>
        <begin position="812"/>
        <end position="912"/>
    </location>
</feature>
<dbReference type="Pfam" id="PF01030">
    <property type="entry name" value="Recep_L_domain"/>
    <property type="match status" value="2"/>
</dbReference>
<dbReference type="SUPFAM" id="SSF57184">
    <property type="entry name" value="Growth factor receptor domain"/>
    <property type="match status" value="1"/>
</dbReference>
<evidence type="ECO:0000256" key="20">
    <source>
        <dbReference type="ARBA" id="ARBA00051243"/>
    </source>
</evidence>
<evidence type="ECO:0000259" key="23">
    <source>
        <dbReference type="PROSITE" id="PS50011"/>
    </source>
</evidence>
<dbReference type="GO" id="GO:0007169">
    <property type="term" value="P:cell surface receptor protein tyrosine kinase signaling pathway"/>
    <property type="evidence" value="ECO:0007669"/>
    <property type="project" value="InterPro"/>
</dbReference>
<dbReference type="InterPro" id="IPR000719">
    <property type="entry name" value="Prot_kinase_dom"/>
</dbReference>
<evidence type="ECO:0000256" key="2">
    <source>
        <dbReference type="ARBA" id="ARBA00004479"/>
    </source>
</evidence>
<keyword evidence="7 21" id="KW-0812">Transmembrane</keyword>
<dbReference type="Gene3D" id="3.80.20.20">
    <property type="entry name" value="Receptor L-domain"/>
    <property type="match status" value="2"/>
</dbReference>
<keyword evidence="11" id="KW-0547">Nucleotide-binding</keyword>
<dbReference type="SMART" id="SM00261">
    <property type="entry name" value="FU"/>
    <property type="match status" value="1"/>
</dbReference>
<dbReference type="EMBL" id="MN987940">
    <property type="protein sequence ID" value="QIS94311.1"/>
    <property type="molecule type" value="Genomic_DNA"/>
</dbReference>
<keyword evidence="8" id="KW-0479">Metal-binding</keyword>
<dbReference type="GO" id="GO:0043235">
    <property type="term" value="C:receptor complex"/>
    <property type="evidence" value="ECO:0007669"/>
    <property type="project" value="TreeGrafter"/>
</dbReference>
<dbReference type="InterPro" id="IPR009030">
    <property type="entry name" value="Growth_fac_rcpt_cys_sf"/>
</dbReference>
<dbReference type="Gene3D" id="3.30.200.20">
    <property type="entry name" value="Phosphorylase Kinase, domain 1"/>
    <property type="match status" value="1"/>
</dbReference>
<evidence type="ECO:0000313" key="25">
    <source>
        <dbReference type="EMBL" id="ANZ55076.1"/>
    </source>
</evidence>
<dbReference type="InterPro" id="IPR008266">
    <property type="entry name" value="Tyr_kinase_AS"/>
</dbReference>
<evidence type="ECO:0000256" key="1">
    <source>
        <dbReference type="ARBA" id="ARBA00001936"/>
    </source>
</evidence>
<reference evidence="26" key="2">
    <citation type="journal article" date="2020" name="Mol. Biol. Evol.">
        <title>Complex evolution of insect insulin receptors and homologous decoy receptors, and functional significance of their multiplicity.</title>
        <authorList>
            <person name="Smykal V."/>
            <person name="Pivarci M."/>
            <person name="Provaznik J."/>
            <person name="Bazalova O."/>
            <person name="Jedlicka P."/>
            <person name="Luksan O."/>
            <person name="Horak A."/>
            <person name="Vaneckova H."/>
            <person name="Benes V."/>
            <person name="Fiala I."/>
            <person name="Hanus R."/>
            <person name="Dolezel D."/>
        </authorList>
    </citation>
    <scope>NUCLEOTIDE SEQUENCE</scope>
</reference>
<evidence type="ECO:0000256" key="9">
    <source>
        <dbReference type="ARBA" id="ARBA00022729"/>
    </source>
</evidence>
<evidence type="ECO:0000256" key="14">
    <source>
        <dbReference type="ARBA" id="ARBA00022989"/>
    </source>
</evidence>
<feature type="domain" description="Protein kinase" evidence="23">
    <location>
        <begin position="976"/>
        <end position="1236"/>
    </location>
</feature>
<reference evidence="25" key="1">
    <citation type="submission" date="2016-04" db="EMBL/GenBank/DDBJ databases">
        <title>Insulin Receptor Catalog.</title>
        <authorList>
            <person name="Provaznik J."/>
        </authorList>
    </citation>
    <scope>NUCLEOTIDE SEQUENCE</scope>
</reference>
<keyword evidence="18" id="KW-0325">Glycoprotein</keyword>
<dbReference type="CDD" id="cd00064">
    <property type="entry name" value="FU"/>
    <property type="match status" value="1"/>
</dbReference>
<evidence type="ECO:0000256" key="11">
    <source>
        <dbReference type="ARBA" id="ARBA00022741"/>
    </source>
</evidence>
<dbReference type="GO" id="GO:0005524">
    <property type="term" value="F:ATP binding"/>
    <property type="evidence" value="ECO:0007669"/>
    <property type="project" value="UniProtKB-KW"/>
</dbReference>
<dbReference type="PROSITE" id="PS00239">
    <property type="entry name" value="RECEPTOR_TYR_KIN_II"/>
    <property type="match status" value="1"/>
</dbReference>
<evidence type="ECO:0000256" key="21">
    <source>
        <dbReference type="SAM" id="Phobius"/>
    </source>
</evidence>
<comment type="subcellular location">
    <subcellularLocation>
        <location evidence="2">Membrane</location>
        <topology evidence="2">Single-pass type I membrane protein</topology>
    </subcellularLocation>
</comment>
<dbReference type="InterPro" id="IPR011009">
    <property type="entry name" value="Kinase-like_dom_sf"/>
</dbReference>
<keyword evidence="5" id="KW-0808">Transferase</keyword>
<keyword evidence="9 22" id="KW-0732">Signal</keyword>
<dbReference type="InterPro" id="IPR001245">
    <property type="entry name" value="Ser-Thr/Tyr_kinase_cat_dom"/>
</dbReference>
<protein>
    <recommendedName>
        <fullName evidence="3">receptor protein-tyrosine kinase</fullName>
        <ecNumber evidence="3">2.7.10.1</ecNumber>
    </recommendedName>
</protein>
<evidence type="ECO:0000256" key="6">
    <source>
        <dbReference type="ARBA" id="ARBA00022685"/>
    </source>
</evidence>
<keyword evidence="17 25" id="KW-0675">Receptor</keyword>
<evidence type="ECO:0000256" key="7">
    <source>
        <dbReference type="ARBA" id="ARBA00022692"/>
    </source>
</evidence>
<accession>A0A6F7ZC13</accession>
<keyword evidence="12" id="KW-0418">Kinase</keyword>
<dbReference type="SUPFAM" id="SSF52058">
    <property type="entry name" value="L domain-like"/>
    <property type="match status" value="2"/>
</dbReference>
<evidence type="ECO:0000256" key="18">
    <source>
        <dbReference type="ARBA" id="ARBA00023180"/>
    </source>
</evidence>
<dbReference type="SUPFAM" id="SSF56112">
    <property type="entry name" value="Protein kinase-like (PK-like)"/>
    <property type="match status" value="1"/>
</dbReference>
<dbReference type="InterPro" id="IPR003961">
    <property type="entry name" value="FN3_dom"/>
</dbReference>
<dbReference type="PANTHER" id="PTHR24416:SF525">
    <property type="entry name" value="INSULIN-LIKE RECEPTOR"/>
    <property type="match status" value="1"/>
</dbReference>
<comment type="catalytic activity">
    <reaction evidence="20">
        <text>L-tyrosyl-[protein] + ATP = O-phospho-L-tyrosyl-[protein] + ADP + H(+)</text>
        <dbReference type="Rhea" id="RHEA:10596"/>
        <dbReference type="Rhea" id="RHEA-COMP:10136"/>
        <dbReference type="Rhea" id="RHEA-COMP:20101"/>
        <dbReference type="ChEBI" id="CHEBI:15378"/>
        <dbReference type="ChEBI" id="CHEBI:30616"/>
        <dbReference type="ChEBI" id="CHEBI:46858"/>
        <dbReference type="ChEBI" id="CHEBI:61978"/>
        <dbReference type="ChEBI" id="CHEBI:456216"/>
        <dbReference type="EC" id="2.7.10.1"/>
    </reaction>
</comment>
<evidence type="ECO:0000256" key="15">
    <source>
        <dbReference type="ARBA" id="ARBA00023136"/>
    </source>
</evidence>
<dbReference type="InterPro" id="IPR002011">
    <property type="entry name" value="Tyr_kinase_rcpt_2_CS"/>
</dbReference>
<keyword evidence="14 21" id="KW-1133">Transmembrane helix</keyword>
<feature type="transmembrane region" description="Helical" evidence="21">
    <location>
        <begin position="916"/>
        <end position="939"/>
    </location>
</feature>
<evidence type="ECO:0000256" key="22">
    <source>
        <dbReference type="SAM" id="SignalP"/>
    </source>
</evidence>
<dbReference type="Pfam" id="PF00757">
    <property type="entry name" value="Furin-like"/>
    <property type="match status" value="1"/>
</dbReference>
<dbReference type="SUPFAM" id="SSF49265">
    <property type="entry name" value="Fibronectin type III"/>
    <property type="match status" value="2"/>
</dbReference>
<evidence type="ECO:0000256" key="5">
    <source>
        <dbReference type="ARBA" id="ARBA00022679"/>
    </source>
</evidence>
<keyword evidence="13" id="KW-0067">ATP-binding</keyword>
<dbReference type="PRINTS" id="PR00109">
    <property type="entry name" value="TYRKINASE"/>
</dbReference>
<name>A0A6F7ZC13_PYRAP</name>
<sequence length="1279" mass="145863">MRLEGGLGSLLLWSVLTGLTFARICPSIDMRNNVTTFSLLPQDCHKIHGFLQLVLMEDMTENDFANVSFPNLREVTGYVVVYRVRGLTSIGRLFPNLAVIGGSVLSADYALIIFKNPDLREIDLYQLKVVKRGSVGIGQNPKLCYDDTIDWDLIANSGSNLIIPKHDGSICPPCNCPSSNNKCWNWNHCQVLDWGTNCHPECSGGCYGPGADQCTTCKHFLHENLCVPNCPADTYEFEGQECITSSKCHSMNETLLRPGHNVSKDNWFTWDSKCVSSCPKGLERDPVHGCKPCPGKCVMICEGTNVDNIQSAQSLRDCTYINGSLEIQIKSGNQSIIYKELEENLGDIEEIVGYLKITRSFPLSNLNFLKNLRVIHGTASSKYSLIILNNQNLQGLWDWDNRPAKRNMSIISGRIFFHYNPSLCLRHIYELASITKLENITKLEVASESNGNKFACDEINLDVRVHDRFPNEVRLRISWPSDGDSSKYNIIRFMYMIYYIKAPFKNLTADYEINECAEYMWTVNDVSESEEDMLKSKSNGTIYYLLQKLEPNTQYAYFVKTYTVDSMGGKSRIQYFKTLPSKPSWPEKLYGYSNSSSSIVLMWGPPLTPNGNIIEYQITGFMREEEQVMLKDNDFCNPQNRESLMTKKSDTTTILPELMTTVVKERDCCKKSEKPLGESMPLCHNLNPKDGKLPKAFLNEMKATTCDKFIYELIQTRSVDSRSYITRRHISNKGSFANNIDLYYKEKFYFSLKRQVGGNVTTTTFLNLEPYSLYSFEVKACRDIDPEESKLSKRDKCSISSIVTVRTQADEQADRITGFYVEVSNRSVELKWAVPPSPNLMVFSYDVEYRRTDIPNYRPTVDCVKAKDYYKNGSYVIQGLELGQYNFRVRAVSLAGVGPFTDPRTIGITEFSPKSIILVTVLTTLFIIIIFSVIGFVLYCRKKLILEQNILIATVNPDYLGVPAIDEEWELPRERVQVIRELKRGNFGIVCEGLLLPEEKKVAVKKVVESSSDRNRLEFLNEAYVMKQFTSAYHIVKLIGIVSKEWPQLVVMEMMEHGDLKSYLRSCRNTNPPTPQQMLLMAAQIADGMAYLEEAKFVHRDLAARNCMVSEDIVVKIGDFGMTRDVYETDYYRKGNKGLLPIRWMAPESLNDGVFTSKSDAWSYGIVLWEMATLASQPYQGMSNEQVLNFIVSGNKLDLPPVYPKSFKTIMLWCWRWKPKFRPSFLQILDELSEYTTKGFRDVSYYDSPEGRVARERLASQPQQCLLEPITNSVAYRPI</sequence>
<dbReference type="InterPro" id="IPR006212">
    <property type="entry name" value="Furin_repeat"/>
</dbReference>
<dbReference type="FunFam" id="1.10.510.10:FF:001227">
    <property type="entry name" value="Tyrosine-protein kinase receptor"/>
    <property type="match status" value="1"/>
</dbReference>
<organism evidence="25">
    <name type="scientific">Pyrrhocoris apterus</name>
    <name type="common">Sap sucking bug</name>
    <name type="synonym">Cimex apterus</name>
    <dbReference type="NCBI Taxonomy" id="37000"/>
    <lineage>
        <taxon>Eukaryota</taxon>
        <taxon>Metazoa</taxon>
        <taxon>Ecdysozoa</taxon>
        <taxon>Arthropoda</taxon>
        <taxon>Hexapoda</taxon>
        <taxon>Insecta</taxon>
        <taxon>Pterygota</taxon>
        <taxon>Neoptera</taxon>
        <taxon>Paraneoptera</taxon>
        <taxon>Hemiptera</taxon>
        <taxon>Heteroptera</taxon>
        <taxon>Panheteroptera</taxon>
        <taxon>Pentatomomorpha</taxon>
        <taxon>Pyrrhocoroidea</taxon>
        <taxon>Pyrrhocoridae</taxon>
        <taxon>Pyrrhocoris</taxon>
    </lineage>
</organism>
<gene>
    <name evidence="25" type="primary">InR2</name>
</gene>
<dbReference type="SMR" id="A0A6F7ZC13"/>
<dbReference type="PROSITE" id="PS00109">
    <property type="entry name" value="PROTEIN_KINASE_TYR"/>
    <property type="match status" value="1"/>
</dbReference>
<evidence type="ECO:0000256" key="12">
    <source>
        <dbReference type="ARBA" id="ARBA00022777"/>
    </source>
</evidence>
<dbReference type="PROSITE" id="PS50011">
    <property type="entry name" value="PROTEIN_KINASE_DOM"/>
    <property type="match status" value="1"/>
</dbReference>
<dbReference type="PANTHER" id="PTHR24416">
    <property type="entry name" value="TYROSINE-PROTEIN KINASE RECEPTOR"/>
    <property type="match status" value="1"/>
</dbReference>
<dbReference type="InterPro" id="IPR006211">
    <property type="entry name" value="Furin-like_Cys-rich_dom"/>
</dbReference>
<evidence type="ECO:0000256" key="19">
    <source>
        <dbReference type="ARBA" id="ARBA00023211"/>
    </source>
</evidence>
<keyword evidence="4" id="KW-0597">Phosphoprotein</keyword>
<keyword evidence="19" id="KW-0464">Manganese</keyword>
<dbReference type="InterPro" id="IPR036941">
    <property type="entry name" value="Rcpt_L-dom_sf"/>
</dbReference>
<dbReference type="AlphaFoldDB" id="A0A6F7ZC13"/>
<evidence type="ECO:0000256" key="17">
    <source>
        <dbReference type="ARBA" id="ARBA00023170"/>
    </source>
</evidence>
<dbReference type="InterPro" id="IPR036116">
    <property type="entry name" value="FN3_sf"/>
</dbReference>
<keyword evidence="15 21" id="KW-0472">Membrane</keyword>
<evidence type="ECO:0000256" key="3">
    <source>
        <dbReference type="ARBA" id="ARBA00011902"/>
    </source>
</evidence>
<dbReference type="InterPro" id="IPR050122">
    <property type="entry name" value="RTK"/>
</dbReference>
<dbReference type="SMART" id="SM00060">
    <property type="entry name" value="FN3"/>
    <property type="match status" value="3"/>
</dbReference>
<dbReference type="Pfam" id="PF07714">
    <property type="entry name" value="PK_Tyr_Ser-Thr"/>
    <property type="match status" value="1"/>
</dbReference>
<evidence type="ECO:0000256" key="13">
    <source>
        <dbReference type="ARBA" id="ARBA00022840"/>
    </source>
</evidence>
<evidence type="ECO:0000259" key="24">
    <source>
        <dbReference type="PROSITE" id="PS50853"/>
    </source>
</evidence>
<evidence type="ECO:0000313" key="26">
    <source>
        <dbReference type="EMBL" id="QIS94311.1"/>
    </source>
</evidence>
<proteinExistence type="evidence at transcript level"/>
<feature type="signal peptide" evidence="22">
    <location>
        <begin position="1"/>
        <end position="22"/>
    </location>
</feature>
<dbReference type="GO" id="GO:0046872">
    <property type="term" value="F:metal ion binding"/>
    <property type="evidence" value="ECO:0007669"/>
    <property type="project" value="UniProtKB-KW"/>
</dbReference>
<keyword evidence="6" id="KW-0165">Cleavage on pair of basic residues</keyword>
<evidence type="ECO:0000256" key="16">
    <source>
        <dbReference type="ARBA" id="ARBA00023137"/>
    </source>
</evidence>
<dbReference type="SMART" id="SM00219">
    <property type="entry name" value="TyrKc"/>
    <property type="match status" value="1"/>
</dbReference>
<dbReference type="InterPro" id="IPR000494">
    <property type="entry name" value="Rcpt_L-dom"/>
</dbReference>